<organism evidence="7 8">
    <name type="scientific">Paludisphaera mucosa</name>
    <dbReference type="NCBI Taxonomy" id="3030827"/>
    <lineage>
        <taxon>Bacteria</taxon>
        <taxon>Pseudomonadati</taxon>
        <taxon>Planctomycetota</taxon>
        <taxon>Planctomycetia</taxon>
        <taxon>Isosphaerales</taxon>
        <taxon>Isosphaeraceae</taxon>
        <taxon>Paludisphaera</taxon>
    </lineage>
</organism>
<keyword evidence="4" id="KW-0411">Iron-sulfur</keyword>
<gene>
    <name evidence="7" type="ORF">PZE19_17175</name>
</gene>
<evidence type="ECO:0000256" key="1">
    <source>
        <dbReference type="ARBA" id="ARBA00022714"/>
    </source>
</evidence>
<dbReference type="Gene3D" id="3.30.9.10">
    <property type="entry name" value="D-Amino Acid Oxidase, subunit A, domain 2"/>
    <property type="match status" value="1"/>
</dbReference>
<dbReference type="InterPro" id="IPR017941">
    <property type="entry name" value="Rieske_2Fe-2S"/>
</dbReference>
<keyword evidence="1" id="KW-0001">2Fe-2S</keyword>
<dbReference type="InterPro" id="IPR005805">
    <property type="entry name" value="Rieske_Fe-S_prot_C"/>
</dbReference>
<evidence type="ECO:0000256" key="5">
    <source>
        <dbReference type="ARBA" id="ARBA00023157"/>
    </source>
</evidence>
<dbReference type="InterPro" id="IPR006076">
    <property type="entry name" value="FAD-dep_OxRdtase"/>
</dbReference>
<dbReference type="Pfam" id="PF00355">
    <property type="entry name" value="Rieske"/>
    <property type="match status" value="1"/>
</dbReference>
<dbReference type="PRINTS" id="PR00162">
    <property type="entry name" value="RIESKE"/>
</dbReference>
<feature type="domain" description="Rieske" evidence="6">
    <location>
        <begin position="429"/>
        <end position="513"/>
    </location>
</feature>
<comment type="caution">
    <text evidence="7">The sequence shown here is derived from an EMBL/GenBank/DDBJ whole genome shotgun (WGS) entry which is preliminary data.</text>
</comment>
<dbReference type="InterPro" id="IPR036922">
    <property type="entry name" value="Rieske_2Fe-2S_sf"/>
</dbReference>
<reference evidence="7 8" key="1">
    <citation type="submission" date="2023-03" db="EMBL/GenBank/DDBJ databases">
        <title>Paludisphaera mucosa sp. nov. a novel planctomycete from northern fen.</title>
        <authorList>
            <person name="Ivanova A."/>
        </authorList>
    </citation>
    <scope>NUCLEOTIDE SEQUENCE [LARGE SCALE GENOMIC DNA]</scope>
    <source>
        <strain evidence="7 8">Pla2</strain>
    </source>
</reference>
<evidence type="ECO:0000313" key="8">
    <source>
        <dbReference type="Proteomes" id="UP001216907"/>
    </source>
</evidence>
<keyword evidence="5" id="KW-1015">Disulfide bond</keyword>
<dbReference type="Proteomes" id="UP001216907">
    <property type="component" value="Unassembled WGS sequence"/>
</dbReference>
<proteinExistence type="predicted"/>
<dbReference type="InterPro" id="IPR036188">
    <property type="entry name" value="FAD/NAD-bd_sf"/>
</dbReference>
<evidence type="ECO:0000259" key="6">
    <source>
        <dbReference type="PROSITE" id="PS51296"/>
    </source>
</evidence>
<dbReference type="PROSITE" id="PS51296">
    <property type="entry name" value="RIESKE"/>
    <property type="match status" value="1"/>
</dbReference>
<protein>
    <submittedName>
        <fullName evidence="7">FAD-dependent oxidoreductase</fullName>
    </submittedName>
</protein>
<evidence type="ECO:0000256" key="4">
    <source>
        <dbReference type="ARBA" id="ARBA00023014"/>
    </source>
</evidence>
<dbReference type="SUPFAM" id="SSF50022">
    <property type="entry name" value="ISP domain"/>
    <property type="match status" value="1"/>
</dbReference>
<sequence>MKRDEAGRNQSSWTADETIGERRSLAEDLEADVCIVGAGLAGMSTAYLLALEGKKVVVLDDGPIGGGETRRTTAHLSNAIDDRYTEIERIHGVEGSRLAAESHSAAIEKIAEIIRDEGIECEFARLDGYLLLGPNDPGDLLAREEEAARRAGLSRVERLPGVPQAPFDTGPCLRFPDQGQFHPLKYLDGLARGIEKRGGLIFNGTHVKSIEGGTPAKIETAEGHIVTAAAVVVATNSPINDMYAIHTKQAPYLSYVVAGLVPRGIIPKALYWDTMDPYHYVRIQDLSEDPEHADHDLLIVGGEDHKTGQAEDHETRYAKLESWARERFPMMQEIEFRWMGQVQETIDGLAFLGKNPLDDGNVYIATGDSGMGMTHGTIAGLLITDLILGRENPWAKLYDPSRKPMGAIKDFLKENVNVARQYTDWLTPGDAPDAGAIPAGGGAVLRRGLSKIAAYRDEQGGMHEMSAVCPHLGCIVAWNDDDKTWDCPCHGSRFDRIGHVVDGPSTSDLKRAE</sequence>
<keyword evidence="8" id="KW-1185">Reference proteome</keyword>
<dbReference type="Gene3D" id="2.102.10.10">
    <property type="entry name" value="Rieske [2Fe-2S] iron-sulphur domain"/>
    <property type="match status" value="1"/>
</dbReference>
<dbReference type="EMBL" id="JARRAG010000002">
    <property type="protein sequence ID" value="MDG3005521.1"/>
    <property type="molecule type" value="Genomic_DNA"/>
</dbReference>
<keyword evidence="3" id="KW-0408">Iron</keyword>
<dbReference type="Gene3D" id="3.50.50.60">
    <property type="entry name" value="FAD/NAD(P)-binding domain"/>
    <property type="match status" value="1"/>
</dbReference>
<dbReference type="SUPFAM" id="SSF51905">
    <property type="entry name" value="FAD/NAD(P)-binding domain"/>
    <property type="match status" value="1"/>
</dbReference>
<dbReference type="PANTHER" id="PTHR13847:SF281">
    <property type="entry name" value="FAD DEPENDENT OXIDOREDUCTASE DOMAIN-CONTAINING PROTEIN"/>
    <property type="match status" value="1"/>
</dbReference>
<evidence type="ECO:0000256" key="3">
    <source>
        <dbReference type="ARBA" id="ARBA00023004"/>
    </source>
</evidence>
<dbReference type="Pfam" id="PF01266">
    <property type="entry name" value="DAO"/>
    <property type="match status" value="1"/>
</dbReference>
<accession>A0ABT6FD59</accession>
<evidence type="ECO:0000313" key="7">
    <source>
        <dbReference type="EMBL" id="MDG3005521.1"/>
    </source>
</evidence>
<dbReference type="RefSeq" id="WP_277861853.1">
    <property type="nucleotide sequence ID" value="NZ_JARRAG010000002.1"/>
</dbReference>
<evidence type="ECO:0000256" key="2">
    <source>
        <dbReference type="ARBA" id="ARBA00022723"/>
    </source>
</evidence>
<name>A0ABT6FD59_9BACT</name>
<dbReference type="PANTHER" id="PTHR13847">
    <property type="entry name" value="SARCOSINE DEHYDROGENASE-RELATED"/>
    <property type="match status" value="1"/>
</dbReference>
<keyword evidence="2" id="KW-0479">Metal-binding</keyword>